<dbReference type="Gene3D" id="1.10.3730.10">
    <property type="entry name" value="ProC C-terminal domain-like"/>
    <property type="match status" value="1"/>
</dbReference>
<evidence type="ECO:0000256" key="2">
    <source>
        <dbReference type="ARBA" id="ARBA00022857"/>
    </source>
</evidence>
<evidence type="ECO:0000259" key="5">
    <source>
        <dbReference type="Pfam" id="PF14748"/>
    </source>
</evidence>
<dbReference type="InterPro" id="IPR036291">
    <property type="entry name" value="NAD(P)-bd_dom_sf"/>
</dbReference>
<keyword evidence="3 6" id="KW-0560">Oxidoreductase</keyword>
<dbReference type="PANTHER" id="PTHR11645:SF0">
    <property type="entry name" value="PYRROLINE-5-CARBOXYLATE REDUCTASE 3"/>
    <property type="match status" value="1"/>
</dbReference>
<evidence type="ECO:0000256" key="1">
    <source>
        <dbReference type="ARBA" id="ARBA00005525"/>
    </source>
</evidence>
<dbReference type="HAMAP" id="MF_01925">
    <property type="entry name" value="P5C_reductase"/>
    <property type="match status" value="1"/>
</dbReference>
<keyword evidence="2" id="KW-0521">NADP</keyword>
<feature type="domain" description="Pyrroline-5-carboxylate reductase catalytic N-terminal" evidence="4">
    <location>
        <begin position="3"/>
        <end position="99"/>
    </location>
</feature>
<dbReference type="NCBIfam" id="TIGR00112">
    <property type="entry name" value="proC"/>
    <property type="match status" value="1"/>
</dbReference>
<dbReference type="SUPFAM" id="SSF51735">
    <property type="entry name" value="NAD(P)-binding Rossmann-fold domains"/>
    <property type="match status" value="1"/>
</dbReference>
<comment type="similarity">
    <text evidence="1">Belongs to the pyrroline-5-carboxylate reductase family.</text>
</comment>
<evidence type="ECO:0000256" key="3">
    <source>
        <dbReference type="ARBA" id="ARBA00023002"/>
    </source>
</evidence>
<dbReference type="GO" id="GO:0055129">
    <property type="term" value="P:L-proline biosynthetic process"/>
    <property type="evidence" value="ECO:0007669"/>
    <property type="project" value="TreeGrafter"/>
</dbReference>
<organism evidence="6">
    <name type="scientific">hydrothermal vent metagenome</name>
    <dbReference type="NCBI Taxonomy" id="652676"/>
    <lineage>
        <taxon>unclassified sequences</taxon>
        <taxon>metagenomes</taxon>
        <taxon>ecological metagenomes</taxon>
    </lineage>
</organism>
<evidence type="ECO:0000259" key="4">
    <source>
        <dbReference type="Pfam" id="PF03807"/>
    </source>
</evidence>
<dbReference type="Pfam" id="PF03807">
    <property type="entry name" value="F420_oxidored"/>
    <property type="match status" value="1"/>
</dbReference>
<sequence length="279" mass="29982">MPKIGFIGGGNMAKSLIGGLINAGYSASDIMIAEPDEARRLALNEQYKINTSENNSDTLQCDIIVLAIKPQLLKTVCLQLEPDLRSHPDKLLFISIAAGVRSTDINRWLNGNQDKQSAIVRCMPNTPSLLQCGASGLFANDQVSNTQKTSAEDIMQAVGMVVWIETEDQLNAVTAVSGSGPAYFFLMMEAMQQAGETLGLSKEISQKLVLQTALGASRMATESEHSPAELRQMVTSKGGTTEQAILSFQNADYLQLVQNALQAANDRSISLADELGASE</sequence>
<proteinExistence type="inferred from homology"/>
<dbReference type="InterPro" id="IPR028939">
    <property type="entry name" value="P5C_Rdtase_cat_N"/>
</dbReference>
<dbReference type="GO" id="GO:0004735">
    <property type="term" value="F:pyrroline-5-carboxylate reductase activity"/>
    <property type="evidence" value="ECO:0007669"/>
    <property type="project" value="UniProtKB-EC"/>
</dbReference>
<dbReference type="InterPro" id="IPR053790">
    <property type="entry name" value="P5CR-like_CS"/>
</dbReference>
<dbReference type="AlphaFoldDB" id="A0A3B0WT03"/>
<dbReference type="PANTHER" id="PTHR11645">
    <property type="entry name" value="PYRROLINE-5-CARBOXYLATE REDUCTASE"/>
    <property type="match status" value="1"/>
</dbReference>
<dbReference type="EC" id="1.5.1.2" evidence="6"/>
<dbReference type="EMBL" id="UOFE01000049">
    <property type="protein sequence ID" value="VAW55553.1"/>
    <property type="molecule type" value="Genomic_DNA"/>
</dbReference>
<dbReference type="PIRSF" id="PIRSF000193">
    <property type="entry name" value="Pyrrol-5-carb_rd"/>
    <property type="match status" value="1"/>
</dbReference>
<protein>
    <submittedName>
        <fullName evidence="6">Pyrroline-5-carboxylate reductase</fullName>
        <ecNumber evidence="6">1.5.1.2</ecNumber>
    </submittedName>
</protein>
<evidence type="ECO:0000313" key="6">
    <source>
        <dbReference type="EMBL" id="VAW55553.1"/>
    </source>
</evidence>
<name>A0A3B0WT03_9ZZZZ</name>
<dbReference type="InterPro" id="IPR029036">
    <property type="entry name" value="P5CR_dimer"/>
</dbReference>
<dbReference type="SUPFAM" id="SSF48179">
    <property type="entry name" value="6-phosphogluconate dehydrogenase C-terminal domain-like"/>
    <property type="match status" value="1"/>
</dbReference>
<feature type="domain" description="Pyrroline-5-carboxylate reductase dimerisation" evidence="5">
    <location>
        <begin position="167"/>
        <end position="269"/>
    </location>
</feature>
<dbReference type="PROSITE" id="PS00521">
    <property type="entry name" value="P5CR"/>
    <property type="match status" value="1"/>
</dbReference>
<dbReference type="InterPro" id="IPR008927">
    <property type="entry name" value="6-PGluconate_DH-like_C_sf"/>
</dbReference>
<accession>A0A3B0WT03</accession>
<reference evidence="6" key="1">
    <citation type="submission" date="2018-06" db="EMBL/GenBank/DDBJ databases">
        <authorList>
            <person name="Zhirakovskaya E."/>
        </authorList>
    </citation>
    <scope>NUCLEOTIDE SEQUENCE</scope>
</reference>
<dbReference type="Pfam" id="PF14748">
    <property type="entry name" value="P5CR_dimer"/>
    <property type="match status" value="1"/>
</dbReference>
<dbReference type="FunFam" id="1.10.3730.10:FF:000001">
    <property type="entry name" value="Pyrroline-5-carboxylate reductase"/>
    <property type="match status" value="1"/>
</dbReference>
<dbReference type="InterPro" id="IPR000304">
    <property type="entry name" value="Pyrroline-COOH_reductase"/>
</dbReference>
<dbReference type="Gene3D" id="3.40.50.720">
    <property type="entry name" value="NAD(P)-binding Rossmann-like Domain"/>
    <property type="match status" value="1"/>
</dbReference>
<gene>
    <name evidence="6" type="ORF">MNBD_GAMMA05-2124</name>
</gene>